<organism evidence="2 3">
    <name type="scientific">Crotalaria pallida</name>
    <name type="common">Smooth rattlebox</name>
    <name type="synonym">Crotalaria striata</name>
    <dbReference type="NCBI Taxonomy" id="3830"/>
    <lineage>
        <taxon>Eukaryota</taxon>
        <taxon>Viridiplantae</taxon>
        <taxon>Streptophyta</taxon>
        <taxon>Embryophyta</taxon>
        <taxon>Tracheophyta</taxon>
        <taxon>Spermatophyta</taxon>
        <taxon>Magnoliopsida</taxon>
        <taxon>eudicotyledons</taxon>
        <taxon>Gunneridae</taxon>
        <taxon>Pentapetalae</taxon>
        <taxon>rosids</taxon>
        <taxon>fabids</taxon>
        <taxon>Fabales</taxon>
        <taxon>Fabaceae</taxon>
        <taxon>Papilionoideae</taxon>
        <taxon>50 kb inversion clade</taxon>
        <taxon>genistoids sensu lato</taxon>
        <taxon>core genistoids</taxon>
        <taxon>Crotalarieae</taxon>
        <taxon>Crotalaria</taxon>
    </lineage>
</organism>
<dbReference type="EMBL" id="JAYWIO010000002">
    <property type="protein sequence ID" value="KAK7281334.1"/>
    <property type="molecule type" value="Genomic_DNA"/>
</dbReference>
<comment type="caution">
    <text evidence="2">The sequence shown here is derived from an EMBL/GenBank/DDBJ whole genome shotgun (WGS) entry which is preliminary data.</text>
</comment>
<accession>A0AAN9IJK0</accession>
<evidence type="ECO:0000256" key="1">
    <source>
        <dbReference type="SAM" id="MobiDB-lite"/>
    </source>
</evidence>
<feature type="region of interest" description="Disordered" evidence="1">
    <location>
        <begin position="1"/>
        <end position="29"/>
    </location>
</feature>
<reference evidence="2 3" key="1">
    <citation type="submission" date="2024-01" db="EMBL/GenBank/DDBJ databases">
        <title>The genomes of 5 underutilized Papilionoideae crops provide insights into root nodulation and disease resistanc.</title>
        <authorList>
            <person name="Yuan L."/>
        </authorList>
    </citation>
    <scope>NUCLEOTIDE SEQUENCE [LARGE SCALE GENOMIC DNA]</scope>
    <source>
        <strain evidence="2">ZHUSHIDOU_FW_LH</strain>
        <tissue evidence="2">Leaf</tissue>
    </source>
</reference>
<feature type="compositionally biased region" description="Low complexity" evidence="1">
    <location>
        <begin position="18"/>
        <end position="29"/>
    </location>
</feature>
<feature type="compositionally biased region" description="Basic and acidic residues" evidence="1">
    <location>
        <begin position="124"/>
        <end position="139"/>
    </location>
</feature>
<evidence type="ECO:0000313" key="3">
    <source>
        <dbReference type="Proteomes" id="UP001372338"/>
    </source>
</evidence>
<gene>
    <name evidence="2" type="ORF">RIF29_09219</name>
</gene>
<evidence type="ECO:0000313" key="2">
    <source>
        <dbReference type="EMBL" id="KAK7281334.1"/>
    </source>
</evidence>
<protein>
    <submittedName>
        <fullName evidence="2">Uncharacterized protein</fullName>
    </submittedName>
</protein>
<name>A0AAN9IJK0_CROPI</name>
<feature type="compositionally biased region" description="Basic and acidic residues" evidence="1">
    <location>
        <begin position="157"/>
        <end position="177"/>
    </location>
</feature>
<dbReference type="Proteomes" id="UP001372338">
    <property type="component" value="Unassembled WGS sequence"/>
</dbReference>
<keyword evidence="3" id="KW-1185">Reference proteome</keyword>
<feature type="region of interest" description="Disordered" evidence="1">
    <location>
        <begin position="124"/>
        <end position="177"/>
    </location>
</feature>
<dbReference type="AlphaFoldDB" id="A0AAN9IJK0"/>
<proteinExistence type="predicted"/>
<sequence length="177" mass="19678">MAKKKGRPPKSPSPHPSTTPNSIPKNLDLLNLDDEDLEDIEDLSPKKAGDILKKLDELRAKIKGKAIAVEAGEGMTTDVLKKQLEEGIIPEANIELATEAVKEALQEKCVEEDGEISVVKETQLEGMDKEQEGQMEKDQTNQPWTPVMTRRKVQKRRFVEGPDGDRGEYDREMGATG</sequence>